<dbReference type="EMBL" id="JBHTLY010000001">
    <property type="protein sequence ID" value="MFD1200997.1"/>
    <property type="molecule type" value="Genomic_DNA"/>
</dbReference>
<evidence type="ECO:0000313" key="2">
    <source>
        <dbReference type="Proteomes" id="UP001597181"/>
    </source>
</evidence>
<gene>
    <name evidence="1" type="ORF">ACFQ3U_03725</name>
</gene>
<keyword evidence="2" id="KW-1185">Reference proteome</keyword>
<protein>
    <recommendedName>
        <fullName evidence="3">Nucleotidyltransferase-like protein</fullName>
    </recommendedName>
</protein>
<accession>A0ABW3TNK7</accession>
<comment type="caution">
    <text evidence="1">The sequence shown here is derived from an EMBL/GenBank/DDBJ whole genome shotgun (WGS) entry which is preliminary data.</text>
</comment>
<evidence type="ECO:0008006" key="3">
    <source>
        <dbReference type="Google" id="ProtNLM"/>
    </source>
</evidence>
<evidence type="ECO:0000313" key="1">
    <source>
        <dbReference type="EMBL" id="MFD1200997.1"/>
    </source>
</evidence>
<reference evidence="2" key="1">
    <citation type="journal article" date="2019" name="Int. J. Syst. Evol. Microbiol.">
        <title>The Global Catalogue of Microorganisms (GCM) 10K type strain sequencing project: providing services to taxonomists for standard genome sequencing and annotation.</title>
        <authorList>
            <consortium name="The Broad Institute Genomics Platform"/>
            <consortium name="The Broad Institute Genome Sequencing Center for Infectious Disease"/>
            <person name="Wu L."/>
            <person name="Ma J."/>
        </authorList>
    </citation>
    <scope>NUCLEOTIDE SEQUENCE [LARGE SCALE GENOMIC DNA]</scope>
    <source>
        <strain evidence="2">CCUG 50213</strain>
    </source>
</reference>
<sequence length="261" mass="29187">MNERPQRVVSEPYRGAWLDRPWAVVSELSELLPPFSWTLIGGLMVQVQAYLYGVPASRVTDDVDAILHLETSAVTFAGVGRLLQSRGFSLVHSQNHAYRFRRDADKIDVMVADRYAASRSPTHDRRQLLGVPGGTRALSNTSNVTLRDHAGVDVARFSLPSLKGAFVLKGAAYLVDQRDRDRHVEDGITLLACVSHVQEIREGLTFQSRRRIRALLRAIASSRESWLSLEPDTQARARLNLPEMEAAFDVSGTDNSWKPLR</sequence>
<name>A0ABW3TNK7_9MICO</name>
<organism evidence="1 2">
    <name type="scientific">Leucobacter albus</name>
    <dbReference type="NCBI Taxonomy" id="272210"/>
    <lineage>
        <taxon>Bacteria</taxon>
        <taxon>Bacillati</taxon>
        <taxon>Actinomycetota</taxon>
        <taxon>Actinomycetes</taxon>
        <taxon>Micrococcales</taxon>
        <taxon>Microbacteriaceae</taxon>
        <taxon>Leucobacter</taxon>
    </lineage>
</organism>
<proteinExistence type="predicted"/>
<dbReference type="Proteomes" id="UP001597181">
    <property type="component" value="Unassembled WGS sequence"/>
</dbReference>
<dbReference type="RefSeq" id="WP_343959716.1">
    <property type="nucleotide sequence ID" value="NZ_BAAAKZ010000003.1"/>
</dbReference>